<evidence type="ECO:0000313" key="5">
    <source>
        <dbReference type="Proteomes" id="UP000268162"/>
    </source>
</evidence>
<proteinExistence type="predicted"/>
<evidence type="ECO:0000256" key="2">
    <source>
        <dbReference type="PROSITE-ProRule" id="PRU00117"/>
    </source>
</evidence>
<accession>A0A4P9ZPN8</accession>
<protein>
    <recommendedName>
        <fullName evidence="3">K Homology domain-containing protein</fullName>
    </recommendedName>
</protein>
<dbReference type="EMBL" id="ML002878">
    <property type="protein sequence ID" value="RKP35406.1"/>
    <property type="molecule type" value="Genomic_DNA"/>
</dbReference>
<evidence type="ECO:0000259" key="3">
    <source>
        <dbReference type="SMART" id="SM00322"/>
    </source>
</evidence>
<keyword evidence="2" id="KW-0694">RNA-binding</keyword>
<feature type="domain" description="K Homology" evidence="3">
    <location>
        <begin position="113"/>
        <end position="184"/>
    </location>
</feature>
<organism evidence="4 5">
    <name type="scientific">Dimargaris cristalligena</name>
    <dbReference type="NCBI Taxonomy" id="215637"/>
    <lineage>
        <taxon>Eukaryota</taxon>
        <taxon>Fungi</taxon>
        <taxon>Fungi incertae sedis</taxon>
        <taxon>Zoopagomycota</taxon>
        <taxon>Kickxellomycotina</taxon>
        <taxon>Dimargaritomycetes</taxon>
        <taxon>Dimargaritales</taxon>
        <taxon>Dimargaritaceae</taxon>
        <taxon>Dimargaris</taxon>
    </lineage>
</organism>
<dbReference type="Pfam" id="PF00013">
    <property type="entry name" value="KH_1"/>
    <property type="match status" value="2"/>
</dbReference>
<dbReference type="Proteomes" id="UP000268162">
    <property type="component" value="Unassembled WGS sequence"/>
</dbReference>
<dbReference type="AlphaFoldDB" id="A0A4P9ZPN8"/>
<dbReference type="InterPro" id="IPR004088">
    <property type="entry name" value="KH_dom_type_1"/>
</dbReference>
<feature type="non-terminal residue" evidence="4">
    <location>
        <position position="201"/>
    </location>
</feature>
<evidence type="ECO:0000313" key="4">
    <source>
        <dbReference type="EMBL" id="RKP35406.1"/>
    </source>
</evidence>
<feature type="domain" description="K Homology" evidence="3">
    <location>
        <begin position="2"/>
        <end position="72"/>
    </location>
</feature>
<dbReference type="SUPFAM" id="SSF54791">
    <property type="entry name" value="Eukaryotic type KH-domain (KH-domain type I)"/>
    <property type="match status" value="2"/>
</dbReference>
<keyword evidence="1" id="KW-0677">Repeat</keyword>
<sequence length="201" mass="21332">ETQLILRALVTSKEAGVIIGKNGTNVARLRHLFGVKAGVSKAVPNVPERILTVSGPHDMVAQAYALIAQGLLENPITAAAAITGVVNPSPLSTPNHPATARFNGSGSGNIQNHLTTVRILISHNLMGTIIGRQGLKIKHIQELSGARMDAQKEMLPQSTERVVEVQGTIEAIRIALTEVGKCLIEDTERGMGSVLFNPATR</sequence>
<dbReference type="CDD" id="cd22456">
    <property type="entry name" value="KH-I_Rnc1_rpt2"/>
    <property type="match status" value="1"/>
</dbReference>
<name>A0A4P9ZPN8_9FUNG</name>
<keyword evidence="5" id="KW-1185">Reference proteome</keyword>
<dbReference type="GO" id="GO:0003723">
    <property type="term" value="F:RNA binding"/>
    <property type="evidence" value="ECO:0007669"/>
    <property type="project" value="UniProtKB-UniRule"/>
</dbReference>
<dbReference type="SMART" id="SM00322">
    <property type="entry name" value="KH"/>
    <property type="match status" value="2"/>
</dbReference>
<reference evidence="5" key="1">
    <citation type="journal article" date="2018" name="Nat. Microbiol.">
        <title>Leveraging single-cell genomics to expand the fungal tree of life.</title>
        <authorList>
            <person name="Ahrendt S.R."/>
            <person name="Quandt C.A."/>
            <person name="Ciobanu D."/>
            <person name="Clum A."/>
            <person name="Salamov A."/>
            <person name="Andreopoulos B."/>
            <person name="Cheng J.F."/>
            <person name="Woyke T."/>
            <person name="Pelin A."/>
            <person name="Henrissat B."/>
            <person name="Reynolds N.K."/>
            <person name="Benny G.L."/>
            <person name="Smith M.E."/>
            <person name="James T.Y."/>
            <person name="Grigoriev I.V."/>
        </authorList>
    </citation>
    <scope>NUCLEOTIDE SEQUENCE [LARGE SCALE GENOMIC DNA]</scope>
    <source>
        <strain evidence="5">RSA 468</strain>
    </source>
</reference>
<dbReference type="InterPro" id="IPR004087">
    <property type="entry name" value="KH_dom"/>
</dbReference>
<dbReference type="Gene3D" id="3.30.1370.10">
    <property type="entry name" value="K Homology domain, type 1"/>
    <property type="match status" value="2"/>
</dbReference>
<gene>
    <name evidence="4" type="ORF">BJ085DRAFT_3917</name>
</gene>
<dbReference type="InterPro" id="IPR036612">
    <property type="entry name" value="KH_dom_type_1_sf"/>
</dbReference>
<dbReference type="PROSITE" id="PS50084">
    <property type="entry name" value="KH_TYPE_1"/>
    <property type="match status" value="2"/>
</dbReference>
<evidence type="ECO:0000256" key="1">
    <source>
        <dbReference type="ARBA" id="ARBA00022737"/>
    </source>
</evidence>
<feature type="non-terminal residue" evidence="4">
    <location>
        <position position="1"/>
    </location>
</feature>
<dbReference type="STRING" id="215637.A0A4P9ZPN8"/>
<dbReference type="PANTHER" id="PTHR10288">
    <property type="entry name" value="KH DOMAIN CONTAINING RNA BINDING PROTEIN"/>
    <property type="match status" value="1"/>
</dbReference>